<dbReference type="STRING" id="1003195.SCATT_02610"/>
<evidence type="ECO:0000313" key="3">
    <source>
        <dbReference type="Proteomes" id="UP000007842"/>
    </source>
</evidence>
<proteinExistence type="predicted"/>
<sequence>MAGDPVAGGLVALSATVPPEAAVVLATVRAGATRVDCKGRTGYGGGAPVDAETPFEIGSLTKTFTALLLAELAQRGVVHPHEPVDAFLPPGCRPRVAGGAPITLLHLATHTSGLPGLPPGLVREALPVWFSNPYARFEDADLLRAAGRTRVREVPGSRVRYSNFGVALLGRLLSGRVGTRYAELVAGQVCVPLGLTGTGCAAAPRGAVGHRYGRALPPWRMPGLPGAGALRSTGRDLARYLAAHLSAAGGAGPRGPLAGALRDVARPRLVRGPGGDRLALVWNVRETRAGTLCFHSGATRGFTAFIGFAPERGVAVAALTNTAPRYDGGFVQCAYGLLGSLAG</sequence>
<keyword evidence="3" id="KW-1185">Reference proteome</keyword>
<dbReference type="InterPro" id="IPR001466">
    <property type="entry name" value="Beta-lactam-related"/>
</dbReference>
<gene>
    <name evidence="2" type="ordered locus">SCATT_02610</name>
</gene>
<dbReference type="InterPro" id="IPR050491">
    <property type="entry name" value="AmpC-like"/>
</dbReference>
<dbReference type="InterPro" id="IPR012338">
    <property type="entry name" value="Beta-lactam/transpept-like"/>
</dbReference>
<dbReference type="PATRIC" id="fig|1003195.29.peg.256"/>
<dbReference type="Pfam" id="PF00144">
    <property type="entry name" value="Beta-lactamase"/>
    <property type="match status" value="1"/>
</dbReference>
<accession>G8WMR3</accession>
<dbReference type="PANTHER" id="PTHR46825">
    <property type="entry name" value="D-ALANYL-D-ALANINE-CARBOXYPEPTIDASE/ENDOPEPTIDASE AMPH"/>
    <property type="match status" value="1"/>
</dbReference>
<dbReference type="Gene3D" id="3.40.710.10">
    <property type="entry name" value="DD-peptidase/beta-lactamase superfamily"/>
    <property type="match status" value="1"/>
</dbReference>
<evidence type="ECO:0000313" key="2">
    <source>
        <dbReference type="EMBL" id="AEW92632.1"/>
    </source>
</evidence>
<dbReference type="Proteomes" id="UP000007842">
    <property type="component" value="Chromosome"/>
</dbReference>
<feature type="domain" description="Beta-lactamase-related" evidence="1">
    <location>
        <begin position="23"/>
        <end position="325"/>
    </location>
</feature>
<dbReference type="MEROPS" id="S12.006"/>
<organism evidence="2 3">
    <name type="scientific">Streptantibioticus cattleyicolor (strain ATCC 35852 / DSM 46488 / JCM 4925 / NBRC 14057 / NRRL 8057)</name>
    <name type="common">Streptomyces cattleya</name>
    <dbReference type="NCBI Taxonomy" id="1003195"/>
    <lineage>
        <taxon>Bacteria</taxon>
        <taxon>Bacillati</taxon>
        <taxon>Actinomycetota</taxon>
        <taxon>Actinomycetes</taxon>
        <taxon>Kitasatosporales</taxon>
        <taxon>Streptomycetaceae</taxon>
        <taxon>Streptantibioticus</taxon>
    </lineage>
</organism>
<dbReference type="SUPFAM" id="SSF56601">
    <property type="entry name" value="beta-lactamase/transpeptidase-like"/>
    <property type="match status" value="1"/>
</dbReference>
<dbReference type="AlphaFoldDB" id="G8WMR3"/>
<dbReference type="PANTHER" id="PTHR46825:SF7">
    <property type="entry name" value="D-ALANYL-D-ALANINE CARBOXYPEPTIDASE"/>
    <property type="match status" value="1"/>
</dbReference>
<dbReference type="EMBL" id="CP003219">
    <property type="protein sequence ID" value="AEW92632.1"/>
    <property type="molecule type" value="Genomic_DNA"/>
</dbReference>
<protein>
    <submittedName>
        <fullName evidence="2">Beta-lactamase</fullName>
    </submittedName>
</protein>
<dbReference type="KEGG" id="scy:SCATT_02610"/>
<evidence type="ECO:0000259" key="1">
    <source>
        <dbReference type="Pfam" id="PF00144"/>
    </source>
</evidence>
<dbReference type="HOGENOM" id="CLU_020027_7_0_11"/>
<reference evidence="3" key="1">
    <citation type="submission" date="2011-12" db="EMBL/GenBank/DDBJ databases">
        <title>Complete genome sequence of Streptomyces cattleya strain DSM 46488.</title>
        <authorList>
            <person name="Ou H.-Y."/>
            <person name="Li P."/>
            <person name="Zhao C."/>
            <person name="O'Hagan D."/>
            <person name="Deng Z."/>
        </authorList>
    </citation>
    <scope>NUCLEOTIDE SEQUENCE [LARGE SCALE GENOMIC DNA]</scope>
    <source>
        <strain evidence="3">ATCC 35852 / DSM 46488 / JCM 4925 / NBRC 14057 / NRRL 8057</strain>
    </source>
</reference>
<dbReference type="eggNOG" id="COG1680">
    <property type="taxonomic scope" value="Bacteria"/>
</dbReference>
<name>G8WMR3_STREN</name>